<name>A0A2H5EV66_9RHOB</name>
<dbReference type="KEGG" id="pzh:CX676_02565"/>
<keyword evidence="5" id="KW-1185">Reference proteome</keyword>
<dbReference type="InterPro" id="IPR025232">
    <property type="entry name" value="DUF4174"/>
</dbReference>
<evidence type="ECO:0000313" key="4">
    <source>
        <dbReference type="EMBL" id="AUH63177.1"/>
    </source>
</evidence>
<proteinExistence type="predicted"/>
<keyword evidence="1 2" id="KW-0732">Signal</keyword>
<protein>
    <recommendedName>
        <fullName evidence="3">DUF4174 domain-containing protein</fullName>
    </recommendedName>
</protein>
<dbReference type="Proteomes" id="UP000234530">
    <property type="component" value="Chromosome"/>
</dbReference>
<evidence type="ECO:0000313" key="5">
    <source>
        <dbReference type="Proteomes" id="UP000234530"/>
    </source>
</evidence>
<dbReference type="Pfam" id="PF13778">
    <property type="entry name" value="DUF4174"/>
    <property type="match status" value="1"/>
</dbReference>
<feature type="chain" id="PRO_5014188520" description="DUF4174 domain-containing protein" evidence="2">
    <location>
        <begin position="23"/>
        <end position="173"/>
    </location>
</feature>
<feature type="signal peptide" evidence="2">
    <location>
        <begin position="1"/>
        <end position="22"/>
    </location>
</feature>
<evidence type="ECO:0000256" key="2">
    <source>
        <dbReference type="SAM" id="SignalP"/>
    </source>
</evidence>
<sequence>MNLRPVLMVMLLAAMGPGKSGALPEAAEVAPEAQPEVQPEPAPEVVPEPVAPELVIMDAAQATPEEFLWQRRPVVVFADTPQDPAFVEQMNAITARAALLAERDVVVITDTAPDSRTVWRNTLHPRGFSLVLMDKDGQVKLRKPLPWSGREIGRAIDKFPLRRQEIGRAGVLP</sequence>
<dbReference type="AlphaFoldDB" id="A0A2H5EV66"/>
<dbReference type="RefSeq" id="WP_101751219.1">
    <property type="nucleotide sequence ID" value="NZ_CP025430.1"/>
</dbReference>
<gene>
    <name evidence="4" type="ORF">CX676_02565</name>
</gene>
<evidence type="ECO:0000259" key="3">
    <source>
        <dbReference type="Pfam" id="PF13778"/>
    </source>
</evidence>
<dbReference type="OrthoDB" id="7362103at2"/>
<feature type="domain" description="DUF4174" evidence="3">
    <location>
        <begin position="65"/>
        <end position="165"/>
    </location>
</feature>
<reference evidence="4 5" key="1">
    <citation type="journal article" date="2013" name="Antonie Van Leeuwenhoek">
        <title>Paracoccus zhejiangensis sp. nov., isolated from activated sludge in wastewater-treatment system.</title>
        <authorList>
            <person name="Wu Z.G."/>
            <person name="Zhang D.F."/>
            <person name="Liu Y.L."/>
            <person name="Wang F."/>
            <person name="Jiang X."/>
            <person name="Li C."/>
            <person name="Li S.P."/>
            <person name="Hong Q."/>
            <person name="Li W.J."/>
        </authorList>
    </citation>
    <scope>NUCLEOTIDE SEQUENCE [LARGE SCALE GENOMIC DNA]</scope>
    <source>
        <strain evidence="4 5">J6</strain>
    </source>
</reference>
<dbReference type="EMBL" id="CP025430">
    <property type="protein sequence ID" value="AUH63177.1"/>
    <property type="molecule type" value="Genomic_DNA"/>
</dbReference>
<accession>A0A2H5EV66</accession>
<evidence type="ECO:0000256" key="1">
    <source>
        <dbReference type="ARBA" id="ARBA00022729"/>
    </source>
</evidence>
<organism evidence="4 5">
    <name type="scientific">Paracoccus zhejiangensis</name>
    <dbReference type="NCBI Taxonomy" id="1077935"/>
    <lineage>
        <taxon>Bacteria</taxon>
        <taxon>Pseudomonadati</taxon>
        <taxon>Pseudomonadota</taxon>
        <taxon>Alphaproteobacteria</taxon>
        <taxon>Rhodobacterales</taxon>
        <taxon>Paracoccaceae</taxon>
        <taxon>Paracoccus</taxon>
    </lineage>
</organism>